<evidence type="ECO:0000313" key="2">
    <source>
        <dbReference type="Proteomes" id="UP000825935"/>
    </source>
</evidence>
<name>A0A8T2SSZ8_CERRI</name>
<keyword evidence="2" id="KW-1185">Reference proteome</keyword>
<accession>A0A8T2SSZ8</accession>
<proteinExistence type="predicted"/>
<protein>
    <submittedName>
        <fullName evidence="1">Uncharacterized protein</fullName>
    </submittedName>
</protein>
<comment type="caution">
    <text evidence="1">The sequence shown here is derived from an EMBL/GenBank/DDBJ whole genome shotgun (WGS) entry which is preliminary data.</text>
</comment>
<dbReference type="Proteomes" id="UP000825935">
    <property type="component" value="Chromosome 17"/>
</dbReference>
<gene>
    <name evidence="1" type="ORF">KP509_17G014800</name>
</gene>
<organism evidence="1 2">
    <name type="scientific">Ceratopteris richardii</name>
    <name type="common">Triangle waterfern</name>
    <dbReference type="NCBI Taxonomy" id="49495"/>
    <lineage>
        <taxon>Eukaryota</taxon>
        <taxon>Viridiplantae</taxon>
        <taxon>Streptophyta</taxon>
        <taxon>Embryophyta</taxon>
        <taxon>Tracheophyta</taxon>
        <taxon>Polypodiopsida</taxon>
        <taxon>Polypodiidae</taxon>
        <taxon>Polypodiales</taxon>
        <taxon>Pteridineae</taxon>
        <taxon>Pteridaceae</taxon>
        <taxon>Parkerioideae</taxon>
        <taxon>Ceratopteris</taxon>
    </lineage>
</organism>
<dbReference type="AlphaFoldDB" id="A0A8T2SSZ8"/>
<sequence>MFRSKKLFQSKGYVPSFSWALCKLTLHREIDVMPDEDRTAFASFLETVLHTCVCGNNVLGLVCSCIIWGGEGDLFPSSATCTLIF</sequence>
<dbReference type="EMBL" id="CM035422">
    <property type="protein sequence ID" value="KAH7372651.1"/>
    <property type="molecule type" value="Genomic_DNA"/>
</dbReference>
<evidence type="ECO:0000313" key="1">
    <source>
        <dbReference type="EMBL" id="KAH7372651.1"/>
    </source>
</evidence>
<reference evidence="1" key="1">
    <citation type="submission" date="2021-08" db="EMBL/GenBank/DDBJ databases">
        <title>WGS assembly of Ceratopteris richardii.</title>
        <authorList>
            <person name="Marchant D.B."/>
            <person name="Chen G."/>
            <person name="Jenkins J."/>
            <person name="Shu S."/>
            <person name="Leebens-Mack J."/>
            <person name="Grimwood J."/>
            <person name="Schmutz J."/>
            <person name="Soltis P."/>
            <person name="Soltis D."/>
            <person name="Chen Z.-H."/>
        </authorList>
    </citation>
    <scope>NUCLEOTIDE SEQUENCE</scope>
    <source>
        <strain evidence="1">Whitten #5841</strain>
        <tissue evidence="1">Leaf</tissue>
    </source>
</reference>